<proteinExistence type="predicted"/>
<feature type="region of interest" description="Disordered" evidence="1">
    <location>
        <begin position="208"/>
        <end position="236"/>
    </location>
</feature>
<protein>
    <recommendedName>
        <fullName evidence="2">CcmS related domain-containing protein</fullName>
    </recommendedName>
</protein>
<gene>
    <name evidence="3" type="ORF">AMATHDRAFT_139595</name>
</gene>
<feature type="domain" description="CcmS related" evidence="2">
    <location>
        <begin position="43"/>
        <end position="174"/>
    </location>
</feature>
<evidence type="ECO:0000256" key="1">
    <source>
        <dbReference type="SAM" id="MobiDB-lite"/>
    </source>
</evidence>
<feature type="compositionally biased region" description="Basic residues" evidence="1">
    <location>
        <begin position="221"/>
        <end position="236"/>
    </location>
</feature>
<dbReference type="EMBL" id="KZ301978">
    <property type="protein sequence ID" value="PFH52649.1"/>
    <property type="molecule type" value="Genomic_DNA"/>
</dbReference>
<evidence type="ECO:0000313" key="3">
    <source>
        <dbReference type="EMBL" id="PFH52649.1"/>
    </source>
</evidence>
<organism evidence="3 4">
    <name type="scientific">Amanita thiersii Skay4041</name>
    <dbReference type="NCBI Taxonomy" id="703135"/>
    <lineage>
        <taxon>Eukaryota</taxon>
        <taxon>Fungi</taxon>
        <taxon>Dikarya</taxon>
        <taxon>Basidiomycota</taxon>
        <taxon>Agaricomycotina</taxon>
        <taxon>Agaricomycetes</taxon>
        <taxon>Agaricomycetidae</taxon>
        <taxon>Agaricales</taxon>
        <taxon>Pluteineae</taxon>
        <taxon>Amanitaceae</taxon>
        <taxon>Amanita</taxon>
    </lineage>
</organism>
<dbReference type="STRING" id="703135.A0A2A9NQ29"/>
<dbReference type="OrthoDB" id="3171339at2759"/>
<evidence type="ECO:0000313" key="4">
    <source>
        <dbReference type="Proteomes" id="UP000242287"/>
    </source>
</evidence>
<dbReference type="Proteomes" id="UP000242287">
    <property type="component" value="Unassembled WGS sequence"/>
</dbReference>
<dbReference type="AlphaFoldDB" id="A0A2A9NQ29"/>
<evidence type="ECO:0000259" key="2">
    <source>
        <dbReference type="Pfam" id="PF26617"/>
    </source>
</evidence>
<accession>A0A2A9NQ29</accession>
<keyword evidence="4" id="KW-1185">Reference proteome</keyword>
<sequence length="236" mass="26960">MPSLTLAHAYKDAQTRLEPAVQNKLDDITQIQFRESKGAALYPVNNALFGSARLARDRIHWSFPPDKDLRVVKALSWVQIMSYGLGALGLHKFLQHRERGALIINADHNPSEDPKNYAADWLGFEDLQKTMDKTLQVSVTSYDPSAQVIIFIFLPSKSGNSVAIWRRKLVVPNNARLRFQHELDVALTGLREPQSYIVHVDELPKAKKSLPNLPKNEAQQKPKKKRKWWQLFKSKS</sequence>
<dbReference type="Pfam" id="PF26617">
    <property type="entry name" value="CcmS-like"/>
    <property type="match status" value="1"/>
</dbReference>
<reference evidence="3 4" key="1">
    <citation type="submission" date="2014-02" db="EMBL/GenBank/DDBJ databases">
        <title>Transposable element dynamics among asymbiotic and ectomycorrhizal Amanita fungi.</title>
        <authorList>
            <consortium name="DOE Joint Genome Institute"/>
            <person name="Hess J."/>
            <person name="Skrede I."/>
            <person name="Wolfe B."/>
            <person name="LaButti K."/>
            <person name="Ohm R.A."/>
            <person name="Grigoriev I.V."/>
            <person name="Pringle A."/>
        </authorList>
    </citation>
    <scope>NUCLEOTIDE SEQUENCE [LARGE SCALE GENOMIC DNA]</scope>
    <source>
        <strain evidence="3 4">SKay4041</strain>
    </source>
</reference>
<dbReference type="InterPro" id="IPR058258">
    <property type="entry name" value="CcmS-like"/>
</dbReference>
<name>A0A2A9NQ29_9AGAR</name>